<evidence type="ECO:0000313" key="2">
    <source>
        <dbReference type="EMBL" id="MBP2257783.1"/>
    </source>
</evidence>
<gene>
    <name evidence="2" type="ORF">J2Z81_001737</name>
</gene>
<feature type="domain" description="N-acetyltransferase" evidence="1">
    <location>
        <begin position="4"/>
        <end position="147"/>
    </location>
</feature>
<keyword evidence="3" id="KW-1185">Reference proteome</keyword>
<evidence type="ECO:0000259" key="1">
    <source>
        <dbReference type="PROSITE" id="PS51186"/>
    </source>
</evidence>
<dbReference type="InterPro" id="IPR038764">
    <property type="entry name" value="GNAT_N_AcTrfase_prd"/>
</dbReference>
<dbReference type="InterPro" id="IPR000182">
    <property type="entry name" value="GNAT_dom"/>
</dbReference>
<dbReference type="PANTHER" id="PTHR41700:SF1">
    <property type="entry name" value="N-ACETYLTRANSFERASE DOMAIN-CONTAINING PROTEIN"/>
    <property type="match status" value="1"/>
</dbReference>
<dbReference type="RefSeq" id="WP_226371163.1">
    <property type="nucleotide sequence ID" value="NZ_JAGIKX010000014.1"/>
</dbReference>
<proteinExistence type="predicted"/>
<name>A0ABS4S8G5_9BACI</name>
<dbReference type="PANTHER" id="PTHR41700">
    <property type="entry name" value="GCN5-RELATED N-ACETYLTRANSFERASE"/>
    <property type="match status" value="1"/>
</dbReference>
<accession>A0ABS4S8G5</accession>
<dbReference type="CDD" id="cd04301">
    <property type="entry name" value="NAT_SF"/>
    <property type="match status" value="1"/>
</dbReference>
<protein>
    <submittedName>
        <fullName evidence="2">GNAT superfamily acetyltransferase</fullName>
    </submittedName>
</protein>
<dbReference type="PROSITE" id="PS51186">
    <property type="entry name" value="GNAT"/>
    <property type="match status" value="1"/>
</dbReference>
<organism evidence="2 3">
    <name type="scientific">Virgibacillus alimentarius</name>
    <dbReference type="NCBI Taxonomy" id="698769"/>
    <lineage>
        <taxon>Bacteria</taxon>
        <taxon>Bacillati</taxon>
        <taxon>Bacillota</taxon>
        <taxon>Bacilli</taxon>
        <taxon>Bacillales</taxon>
        <taxon>Bacillaceae</taxon>
        <taxon>Virgibacillus</taxon>
    </lineage>
</organism>
<dbReference type="Pfam" id="PF00583">
    <property type="entry name" value="Acetyltransf_1"/>
    <property type="match status" value="1"/>
</dbReference>
<dbReference type="InterPro" id="IPR016181">
    <property type="entry name" value="Acyl_CoA_acyltransferase"/>
</dbReference>
<sequence>MEKIEIRSLTTLEELKHMQEVEAEVWQMAPTPLHQTFTALNNGGILLGAFRDEKMIGFLYSFAGFDGKIPYVCSHMLGILPAYQTSGIGVKMKQKQAKIAREKGYPMLTWTFDPLESRNAYLNLHKLGARGVIYKPNYYGSMHDDLNQGLPTDRIHIRWDLHQTKEDLSFTFDPEQLLLGQDEAGSPAITEAFHTSDFRKSDVFFMAIPATFQAIKQTDFQLAKKWRMETRKVFLTLFEHGFQAKDLIRGERSVHYYVFAK</sequence>
<dbReference type="Gene3D" id="3.40.630.30">
    <property type="match status" value="1"/>
</dbReference>
<evidence type="ECO:0000313" key="3">
    <source>
        <dbReference type="Proteomes" id="UP001519294"/>
    </source>
</evidence>
<comment type="caution">
    <text evidence="2">The sequence shown here is derived from an EMBL/GenBank/DDBJ whole genome shotgun (WGS) entry which is preliminary data.</text>
</comment>
<reference evidence="2 3" key="1">
    <citation type="submission" date="2021-03" db="EMBL/GenBank/DDBJ databases">
        <title>Genomic Encyclopedia of Type Strains, Phase IV (KMG-IV): sequencing the most valuable type-strain genomes for metagenomic binning, comparative biology and taxonomic classification.</title>
        <authorList>
            <person name="Goeker M."/>
        </authorList>
    </citation>
    <scope>NUCLEOTIDE SEQUENCE [LARGE SCALE GENOMIC DNA]</scope>
    <source>
        <strain evidence="2 3">DSM 25790</strain>
    </source>
</reference>
<dbReference type="SUPFAM" id="SSF55729">
    <property type="entry name" value="Acyl-CoA N-acyltransferases (Nat)"/>
    <property type="match status" value="1"/>
</dbReference>
<dbReference type="Proteomes" id="UP001519294">
    <property type="component" value="Unassembled WGS sequence"/>
</dbReference>
<dbReference type="EMBL" id="JAGIKX010000014">
    <property type="protein sequence ID" value="MBP2257783.1"/>
    <property type="molecule type" value="Genomic_DNA"/>
</dbReference>